<evidence type="ECO:0000313" key="2">
    <source>
        <dbReference type="Proteomes" id="UP000570851"/>
    </source>
</evidence>
<organism evidence="1 2">
    <name type="scientific">Trichormus variabilis N2B</name>
    <dbReference type="NCBI Taxonomy" id="2681315"/>
    <lineage>
        <taxon>Bacteria</taxon>
        <taxon>Bacillati</taxon>
        <taxon>Cyanobacteriota</taxon>
        <taxon>Cyanophyceae</taxon>
        <taxon>Nostocales</taxon>
        <taxon>Nostocaceae</taxon>
        <taxon>Trichormus</taxon>
    </lineage>
</organism>
<evidence type="ECO:0000313" key="1">
    <source>
        <dbReference type="EMBL" id="MBC1303296.1"/>
    </source>
</evidence>
<proteinExistence type="predicted"/>
<dbReference type="Proteomes" id="UP000570851">
    <property type="component" value="Unassembled WGS sequence"/>
</dbReference>
<reference evidence="1 2" key="1">
    <citation type="submission" date="2019-11" db="EMBL/GenBank/DDBJ databases">
        <title>Comparison of genomes from free-living endosymbiotic cyanobacteria isolated from Azolla.</title>
        <authorList>
            <person name="Thiel T."/>
            <person name="Pratte B."/>
        </authorList>
    </citation>
    <scope>NUCLEOTIDE SEQUENCE [LARGE SCALE GENOMIC DNA]</scope>
    <source>
        <strain evidence="1 2">N2B</strain>
    </source>
</reference>
<name>A0ABR6SAS5_ANAVA</name>
<protein>
    <submittedName>
        <fullName evidence="1">Uncharacterized protein</fullName>
    </submittedName>
</protein>
<gene>
    <name evidence="1" type="ORF">GNE12_15390</name>
</gene>
<dbReference type="GeneID" id="58725574"/>
<comment type="caution">
    <text evidence="1">The sequence shown here is derived from an EMBL/GenBank/DDBJ whole genome shotgun (WGS) entry which is preliminary data.</text>
</comment>
<dbReference type="RefSeq" id="WP_011319568.1">
    <property type="nucleotide sequence ID" value="NZ_JACKZP010000057.1"/>
</dbReference>
<sequence>MLQKYSAWIHEALSTQTFYGTPAILSSQNVLSQNLLEYPTLYEEEVIKTALEKYKKKQRLEGVLLKAYTTIIGGFLGFSNSYDGMFSANEIQGLFQGAGSGFAGGGLLESVVNMFDKNQLAELNLSWLKTRESYDFHVKSHGGEATNRLLQICWNKEQERHQTIFGIQFPDNYVAKLYPTYQLSIQRYLNEIGYSCDRNTFAVSDIGESCEWVTSKDILGYYAADNGMEYPIELWHGKQQAIRLVVKYKKPHHSLY</sequence>
<accession>A0ABR6SAS5</accession>
<dbReference type="EMBL" id="JACKZP010000057">
    <property type="protein sequence ID" value="MBC1303296.1"/>
    <property type="molecule type" value="Genomic_DNA"/>
</dbReference>
<keyword evidence="2" id="KW-1185">Reference proteome</keyword>